<protein>
    <submittedName>
        <fullName evidence="2">Uncharacterized protein</fullName>
    </submittedName>
</protein>
<evidence type="ECO:0000313" key="2">
    <source>
        <dbReference type="EMBL" id="KAK2576654.1"/>
    </source>
</evidence>
<accession>A0AAD9RBN2</accession>
<sequence length="164" mass="19184">MHIRRDYPIPKTTDIYTDALNDLQKEIFNAQDLLDKTREQLQNIEKDIIYLENKRNGFNKMREMYLASAQTLENKTYDDELSRTKRLFRDTRQNLIDVVEILFPGNENFQNLLAALTTAYGKGGDDIYVDVVSESLDCVQYLIEADIVAYHPNDKNKIRMVDLL</sequence>
<reference evidence="2" key="2">
    <citation type="journal article" date="2023" name="Commun. Biol.">
        <title>Intrasexual cuticular hydrocarbon dimorphism in a wasp sheds light on hydrocarbon biosynthesis genes in Hymenoptera.</title>
        <authorList>
            <person name="Moris V.C."/>
            <person name="Podsiadlowski L."/>
            <person name="Martin S."/>
            <person name="Oeyen J.P."/>
            <person name="Donath A."/>
            <person name="Petersen M."/>
            <person name="Wilbrandt J."/>
            <person name="Misof B."/>
            <person name="Liedtke D."/>
            <person name="Thamm M."/>
            <person name="Scheiner R."/>
            <person name="Schmitt T."/>
            <person name="Niehuis O."/>
        </authorList>
    </citation>
    <scope>NUCLEOTIDE SEQUENCE</scope>
    <source>
        <strain evidence="2">GBR_01_08_01A</strain>
    </source>
</reference>
<evidence type="ECO:0000256" key="1">
    <source>
        <dbReference type="SAM" id="Coils"/>
    </source>
</evidence>
<proteinExistence type="predicted"/>
<evidence type="ECO:0000313" key="3">
    <source>
        <dbReference type="Proteomes" id="UP001258017"/>
    </source>
</evidence>
<reference evidence="2" key="1">
    <citation type="submission" date="2021-08" db="EMBL/GenBank/DDBJ databases">
        <authorList>
            <person name="Misof B."/>
            <person name="Oliver O."/>
            <person name="Podsiadlowski L."/>
            <person name="Donath A."/>
            <person name="Peters R."/>
            <person name="Mayer C."/>
            <person name="Rust J."/>
            <person name="Gunkel S."/>
            <person name="Lesny P."/>
            <person name="Martin S."/>
            <person name="Oeyen J.P."/>
            <person name="Petersen M."/>
            <person name="Panagiotis P."/>
            <person name="Wilbrandt J."/>
            <person name="Tanja T."/>
        </authorList>
    </citation>
    <scope>NUCLEOTIDE SEQUENCE</scope>
    <source>
        <strain evidence="2">GBR_01_08_01A</strain>
        <tissue evidence="2">Thorax + abdomen</tissue>
    </source>
</reference>
<dbReference type="Proteomes" id="UP001258017">
    <property type="component" value="Unassembled WGS sequence"/>
</dbReference>
<comment type="caution">
    <text evidence="2">The sequence shown here is derived from an EMBL/GenBank/DDBJ whole genome shotgun (WGS) entry which is preliminary data.</text>
</comment>
<name>A0AAD9RBN2_9HYME</name>
<gene>
    <name evidence="2" type="ORF">KPH14_005316</name>
</gene>
<dbReference type="AlphaFoldDB" id="A0AAD9RBN2"/>
<feature type="coiled-coil region" evidence="1">
    <location>
        <begin position="20"/>
        <end position="54"/>
    </location>
</feature>
<dbReference type="EMBL" id="JAIFRP010004405">
    <property type="protein sequence ID" value="KAK2576654.1"/>
    <property type="molecule type" value="Genomic_DNA"/>
</dbReference>
<keyword evidence="3" id="KW-1185">Reference proteome</keyword>
<keyword evidence="1" id="KW-0175">Coiled coil</keyword>
<organism evidence="2 3">
    <name type="scientific">Odynerus spinipes</name>
    <dbReference type="NCBI Taxonomy" id="1348599"/>
    <lineage>
        <taxon>Eukaryota</taxon>
        <taxon>Metazoa</taxon>
        <taxon>Ecdysozoa</taxon>
        <taxon>Arthropoda</taxon>
        <taxon>Hexapoda</taxon>
        <taxon>Insecta</taxon>
        <taxon>Pterygota</taxon>
        <taxon>Neoptera</taxon>
        <taxon>Endopterygota</taxon>
        <taxon>Hymenoptera</taxon>
        <taxon>Apocrita</taxon>
        <taxon>Aculeata</taxon>
        <taxon>Vespoidea</taxon>
        <taxon>Vespidae</taxon>
        <taxon>Eumeninae</taxon>
        <taxon>Odynerus</taxon>
    </lineage>
</organism>